<evidence type="ECO:0000256" key="6">
    <source>
        <dbReference type="ARBA" id="ARBA00037589"/>
    </source>
</evidence>
<evidence type="ECO:0000256" key="1">
    <source>
        <dbReference type="ARBA" id="ARBA00004772"/>
    </source>
</evidence>
<feature type="domain" description="Tetrapyrrole biosynthesis uroporphyrinogen III synthase" evidence="10">
    <location>
        <begin position="18"/>
        <end position="244"/>
    </location>
</feature>
<evidence type="ECO:0000313" key="12">
    <source>
        <dbReference type="Proteomes" id="UP000539350"/>
    </source>
</evidence>
<dbReference type="PANTHER" id="PTHR38042">
    <property type="entry name" value="UROPORPHYRINOGEN-III SYNTHASE, CHLOROPLASTIC"/>
    <property type="match status" value="1"/>
</dbReference>
<reference evidence="11 12" key="1">
    <citation type="submission" date="2020-07" db="EMBL/GenBank/DDBJ databases">
        <title>Halieaceae bacterium, F7430, whole genome shotgun sequencing project.</title>
        <authorList>
            <person name="Jiang S."/>
            <person name="Liu Z.W."/>
            <person name="Du Z.J."/>
        </authorList>
    </citation>
    <scope>NUCLEOTIDE SEQUENCE [LARGE SCALE GENOMIC DNA]</scope>
    <source>
        <strain evidence="11 12">F7430</strain>
    </source>
</reference>
<name>A0A7W2YKF5_9GAMM</name>
<dbReference type="InterPro" id="IPR003754">
    <property type="entry name" value="4pyrrol_synth_uPrphyn_synth"/>
</dbReference>
<dbReference type="UniPathway" id="UPA00251">
    <property type="reaction ID" value="UER00320"/>
</dbReference>
<comment type="catalytic activity">
    <reaction evidence="8 9">
        <text>hydroxymethylbilane = uroporphyrinogen III + H2O</text>
        <dbReference type="Rhea" id="RHEA:18965"/>
        <dbReference type="ChEBI" id="CHEBI:15377"/>
        <dbReference type="ChEBI" id="CHEBI:57308"/>
        <dbReference type="ChEBI" id="CHEBI:57845"/>
        <dbReference type="EC" id="4.2.1.75"/>
    </reaction>
</comment>
<dbReference type="AlphaFoldDB" id="A0A7W2YKF5"/>
<proteinExistence type="inferred from homology"/>
<dbReference type="GO" id="GO:0006780">
    <property type="term" value="P:uroporphyrinogen III biosynthetic process"/>
    <property type="evidence" value="ECO:0007669"/>
    <property type="project" value="UniProtKB-UniRule"/>
</dbReference>
<dbReference type="EC" id="4.2.1.75" evidence="3 9"/>
<evidence type="ECO:0000256" key="5">
    <source>
        <dbReference type="ARBA" id="ARBA00023244"/>
    </source>
</evidence>
<evidence type="ECO:0000256" key="3">
    <source>
        <dbReference type="ARBA" id="ARBA00013109"/>
    </source>
</evidence>
<comment type="pathway">
    <text evidence="1 9">Porphyrin-containing compound metabolism; protoporphyrin-IX biosynthesis; coproporphyrinogen-III from 5-aminolevulinate: step 3/4.</text>
</comment>
<accession>A0A7W2YKF5</accession>
<protein>
    <recommendedName>
        <fullName evidence="7 9">Uroporphyrinogen-III synthase</fullName>
        <ecNumber evidence="3 9">4.2.1.75</ecNumber>
    </recommendedName>
</protein>
<evidence type="ECO:0000256" key="2">
    <source>
        <dbReference type="ARBA" id="ARBA00008133"/>
    </source>
</evidence>
<dbReference type="CDD" id="cd06578">
    <property type="entry name" value="HemD"/>
    <property type="match status" value="1"/>
</dbReference>
<organism evidence="11 12">
    <name type="scientific">Sediminihaliea albiluteola</name>
    <dbReference type="NCBI Taxonomy" id="2758564"/>
    <lineage>
        <taxon>Bacteria</taxon>
        <taxon>Pseudomonadati</taxon>
        <taxon>Pseudomonadota</taxon>
        <taxon>Gammaproteobacteria</taxon>
        <taxon>Cellvibrionales</taxon>
        <taxon>Halieaceae</taxon>
        <taxon>Sediminihaliea</taxon>
    </lineage>
</organism>
<comment type="caution">
    <text evidence="11">The sequence shown here is derived from an EMBL/GenBank/DDBJ whole genome shotgun (WGS) entry which is preliminary data.</text>
</comment>
<dbReference type="PANTHER" id="PTHR38042:SF1">
    <property type="entry name" value="UROPORPHYRINOGEN-III SYNTHASE, CHLOROPLASTIC"/>
    <property type="match status" value="1"/>
</dbReference>
<sequence>MVAKAVLITRPEGQGAALGKAVEALGLEAVYQPVIELEPYAELPAEQHSLIQDLDYYQHIIFVSSNAVRFAMPWLENQWPQWPVGINWYAVGSGTARELKRYGLEPLTPGIEMTSEGLLKLAPLSEPQGDRVLIVKGDGGREFLRETLEQRGAQVDRFFCYRRKAVQLPPQGLANLLDRAQVGVVLISSGEGLGNFLALLSPAETTKLWAVTLVLPSQRVAAVAQEAGFKHLIVADNASDEAMLRALKQWQNTQETFE</sequence>
<dbReference type="RefSeq" id="WP_182172215.1">
    <property type="nucleotide sequence ID" value="NZ_JACFXU010000014.1"/>
</dbReference>
<dbReference type="Gene3D" id="3.40.50.10090">
    <property type="match status" value="2"/>
</dbReference>
<evidence type="ECO:0000256" key="4">
    <source>
        <dbReference type="ARBA" id="ARBA00023239"/>
    </source>
</evidence>
<evidence type="ECO:0000256" key="9">
    <source>
        <dbReference type="RuleBase" id="RU366031"/>
    </source>
</evidence>
<comment type="function">
    <text evidence="6 9">Catalyzes cyclization of the linear tetrapyrrole, hydroxymethylbilane, to the macrocyclic uroporphyrinogen III.</text>
</comment>
<evidence type="ECO:0000256" key="8">
    <source>
        <dbReference type="ARBA" id="ARBA00048617"/>
    </source>
</evidence>
<dbReference type="EMBL" id="JACFXU010000014">
    <property type="protein sequence ID" value="MBA6413283.1"/>
    <property type="molecule type" value="Genomic_DNA"/>
</dbReference>
<dbReference type="InterPro" id="IPR036108">
    <property type="entry name" value="4pyrrol_syn_uPrphyn_synt_sf"/>
</dbReference>
<keyword evidence="4 9" id="KW-0456">Lyase</keyword>
<keyword evidence="5 9" id="KW-0627">Porphyrin biosynthesis</keyword>
<dbReference type="SUPFAM" id="SSF69618">
    <property type="entry name" value="HemD-like"/>
    <property type="match status" value="1"/>
</dbReference>
<keyword evidence="12" id="KW-1185">Reference proteome</keyword>
<evidence type="ECO:0000256" key="7">
    <source>
        <dbReference type="ARBA" id="ARBA00040167"/>
    </source>
</evidence>
<dbReference type="GO" id="GO:0004852">
    <property type="term" value="F:uroporphyrinogen-III synthase activity"/>
    <property type="evidence" value="ECO:0007669"/>
    <property type="project" value="UniProtKB-UniRule"/>
</dbReference>
<dbReference type="GO" id="GO:0006782">
    <property type="term" value="P:protoporphyrinogen IX biosynthetic process"/>
    <property type="evidence" value="ECO:0007669"/>
    <property type="project" value="UniProtKB-UniRule"/>
</dbReference>
<gene>
    <name evidence="11" type="ORF">H2508_09195</name>
</gene>
<dbReference type="Pfam" id="PF02602">
    <property type="entry name" value="HEM4"/>
    <property type="match status" value="1"/>
</dbReference>
<dbReference type="Proteomes" id="UP000539350">
    <property type="component" value="Unassembled WGS sequence"/>
</dbReference>
<evidence type="ECO:0000313" key="11">
    <source>
        <dbReference type="EMBL" id="MBA6413283.1"/>
    </source>
</evidence>
<evidence type="ECO:0000259" key="10">
    <source>
        <dbReference type="Pfam" id="PF02602"/>
    </source>
</evidence>
<dbReference type="InterPro" id="IPR039793">
    <property type="entry name" value="UROS/Hem4"/>
</dbReference>
<comment type="similarity">
    <text evidence="2 9">Belongs to the uroporphyrinogen-III synthase family.</text>
</comment>